<dbReference type="AlphaFoldDB" id="A0A811U5L1"/>
<accession>A0A811U5L1</accession>
<comment type="caution">
    <text evidence="1">The sequence shown here is derived from an EMBL/GenBank/DDBJ whole genome shotgun (WGS) entry which is preliminary data.</text>
</comment>
<proteinExistence type="predicted"/>
<protein>
    <submittedName>
        <fullName evidence="1">(Mediterranean fruit fly) hypothetical protein</fullName>
    </submittedName>
</protein>
<keyword evidence="2" id="KW-1185">Reference proteome</keyword>
<sequence>MLSNTRILKVQACGRSTEIANRTYCSRNERSTPDSCGGEQQYRQATSITANGQMRVW</sequence>
<dbReference type="EMBL" id="CAJHJT010000001">
    <property type="protein sequence ID" value="CAD6993287.1"/>
    <property type="molecule type" value="Genomic_DNA"/>
</dbReference>
<organism evidence="1 2">
    <name type="scientific">Ceratitis capitata</name>
    <name type="common">Mediterranean fruit fly</name>
    <name type="synonym">Tephritis capitata</name>
    <dbReference type="NCBI Taxonomy" id="7213"/>
    <lineage>
        <taxon>Eukaryota</taxon>
        <taxon>Metazoa</taxon>
        <taxon>Ecdysozoa</taxon>
        <taxon>Arthropoda</taxon>
        <taxon>Hexapoda</taxon>
        <taxon>Insecta</taxon>
        <taxon>Pterygota</taxon>
        <taxon>Neoptera</taxon>
        <taxon>Endopterygota</taxon>
        <taxon>Diptera</taxon>
        <taxon>Brachycera</taxon>
        <taxon>Muscomorpha</taxon>
        <taxon>Tephritoidea</taxon>
        <taxon>Tephritidae</taxon>
        <taxon>Ceratitis</taxon>
        <taxon>Ceratitis</taxon>
    </lineage>
</organism>
<evidence type="ECO:0000313" key="1">
    <source>
        <dbReference type="EMBL" id="CAD6993287.1"/>
    </source>
</evidence>
<gene>
    <name evidence="1" type="ORF">CCAP1982_LOCUS2102</name>
</gene>
<dbReference type="Proteomes" id="UP000606786">
    <property type="component" value="Unassembled WGS sequence"/>
</dbReference>
<reference evidence="1" key="1">
    <citation type="submission" date="2020-11" db="EMBL/GenBank/DDBJ databases">
        <authorList>
            <person name="Whitehead M."/>
        </authorList>
    </citation>
    <scope>NUCLEOTIDE SEQUENCE</scope>
    <source>
        <strain evidence="1">EGII</strain>
    </source>
</reference>
<evidence type="ECO:0000313" key="2">
    <source>
        <dbReference type="Proteomes" id="UP000606786"/>
    </source>
</evidence>
<name>A0A811U5L1_CERCA</name>